<feature type="region of interest" description="Disordered" evidence="1">
    <location>
        <begin position="1"/>
        <end position="25"/>
    </location>
</feature>
<dbReference type="EMBL" id="JAUSQZ010000001">
    <property type="protein sequence ID" value="MDP9827313.1"/>
    <property type="molecule type" value="Genomic_DNA"/>
</dbReference>
<protein>
    <submittedName>
        <fullName evidence="2">Uncharacterized protein</fullName>
    </submittedName>
</protein>
<name>A0ABT9P3R9_9ACTN</name>
<keyword evidence="3" id="KW-1185">Reference proteome</keyword>
<reference evidence="2 3" key="1">
    <citation type="submission" date="2023-07" db="EMBL/GenBank/DDBJ databases">
        <title>Sequencing the genomes of 1000 actinobacteria strains.</title>
        <authorList>
            <person name="Klenk H.-P."/>
        </authorList>
    </citation>
    <scope>NUCLEOTIDE SEQUENCE [LARGE SCALE GENOMIC DNA]</scope>
    <source>
        <strain evidence="2 3">DSM 44388</strain>
    </source>
</reference>
<evidence type="ECO:0000256" key="1">
    <source>
        <dbReference type="SAM" id="MobiDB-lite"/>
    </source>
</evidence>
<gene>
    <name evidence="2" type="ORF">J2S57_003062</name>
</gene>
<sequence>MGTLGAARHQSKREREVRREERRETALDEKRAIYGRVLNADFAIQATAFEPHGKQSLRSPELVREFWEAAAVAELAGSQEVQSALAAYGQAVLRSLPSDVDPQVMAVSVQATLHEVPAARQAAISAMRADLSLTPLSEERWRWWYRQSK</sequence>
<dbReference type="RefSeq" id="WP_307243200.1">
    <property type="nucleotide sequence ID" value="NZ_JAUSQZ010000001.1"/>
</dbReference>
<evidence type="ECO:0000313" key="3">
    <source>
        <dbReference type="Proteomes" id="UP001235712"/>
    </source>
</evidence>
<proteinExistence type="predicted"/>
<accession>A0ABT9P3R9</accession>
<organism evidence="2 3">
    <name type="scientific">Kineosporia succinea</name>
    <dbReference type="NCBI Taxonomy" id="84632"/>
    <lineage>
        <taxon>Bacteria</taxon>
        <taxon>Bacillati</taxon>
        <taxon>Actinomycetota</taxon>
        <taxon>Actinomycetes</taxon>
        <taxon>Kineosporiales</taxon>
        <taxon>Kineosporiaceae</taxon>
        <taxon>Kineosporia</taxon>
    </lineage>
</organism>
<dbReference type="Proteomes" id="UP001235712">
    <property type="component" value="Unassembled WGS sequence"/>
</dbReference>
<feature type="compositionally biased region" description="Basic and acidic residues" evidence="1">
    <location>
        <begin position="13"/>
        <end position="25"/>
    </location>
</feature>
<comment type="caution">
    <text evidence="2">The sequence shown here is derived from an EMBL/GenBank/DDBJ whole genome shotgun (WGS) entry which is preliminary data.</text>
</comment>
<evidence type="ECO:0000313" key="2">
    <source>
        <dbReference type="EMBL" id="MDP9827313.1"/>
    </source>
</evidence>